<reference evidence="1 2" key="1">
    <citation type="journal article" date="2024" name="Commun. Biol.">
        <title>Comparative genomic analysis of thermophilic fungi reveals convergent evolutionary adaptations and gene losses.</title>
        <authorList>
            <person name="Steindorff A.S."/>
            <person name="Aguilar-Pontes M.V."/>
            <person name="Robinson A.J."/>
            <person name="Andreopoulos B."/>
            <person name="LaButti K."/>
            <person name="Kuo A."/>
            <person name="Mondo S."/>
            <person name="Riley R."/>
            <person name="Otillar R."/>
            <person name="Haridas S."/>
            <person name="Lipzen A."/>
            <person name="Grimwood J."/>
            <person name="Schmutz J."/>
            <person name="Clum A."/>
            <person name="Reid I.D."/>
            <person name="Moisan M.C."/>
            <person name="Butler G."/>
            <person name="Nguyen T.T.M."/>
            <person name="Dewar K."/>
            <person name="Conant G."/>
            <person name="Drula E."/>
            <person name="Henrissat B."/>
            <person name="Hansel C."/>
            <person name="Singer S."/>
            <person name="Hutchinson M.I."/>
            <person name="de Vries R.P."/>
            <person name="Natvig D.O."/>
            <person name="Powell A.J."/>
            <person name="Tsang A."/>
            <person name="Grigoriev I.V."/>
        </authorList>
    </citation>
    <scope>NUCLEOTIDE SEQUENCE [LARGE SCALE GENOMIC DNA]</scope>
    <source>
        <strain evidence="1 2">ATCC 24622</strain>
    </source>
</reference>
<comment type="caution">
    <text evidence="1">The sequence shown here is derived from an EMBL/GenBank/DDBJ whole genome shotgun (WGS) entry which is preliminary data.</text>
</comment>
<dbReference type="EMBL" id="JAZHXJ010003463">
    <property type="protein sequence ID" value="KAL1835149.1"/>
    <property type="molecule type" value="Genomic_DNA"/>
</dbReference>
<keyword evidence="2" id="KW-1185">Reference proteome</keyword>
<organism evidence="1 2">
    <name type="scientific">Phialemonium thermophilum</name>
    <dbReference type="NCBI Taxonomy" id="223376"/>
    <lineage>
        <taxon>Eukaryota</taxon>
        <taxon>Fungi</taxon>
        <taxon>Dikarya</taxon>
        <taxon>Ascomycota</taxon>
        <taxon>Pezizomycotina</taxon>
        <taxon>Sordariomycetes</taxon>
        <taxon>Sordariomycetidae</taxon>
        <taxon>Cephalothecales</taxon>
        <taxon>Cephalothecaceae</taxon>
        <taxon>Phialemonium</taxon>
    </lineage>
</organism>
<dbReference type="Proteomes" id="UP001586593">
    <property type="component" value="Unassembled WGS sequence"/>
</dbReference>
<accession>A0ABR3V066</accession>
<proteinExistence type="predicted"/>
<name>A0ABR3V066_9PEZI</name>
<gene>
    <name evidence="1" type="ORF">VTK73DRAFT_6156</name>
</gene>
<evidence type="ECO:0008006" key="3">
    <source>
        <dbReference type="Google" id="ProtNLM"/>
    </source>
</evidence>
<evidence type="ECO:0000313" key="1">
    <source>
        <dbReference type="EMBL" id="KAL1835149.1"/>
    </source>
</evidence>
<protein>
    <recommendedName>
        <fullName evidence="3">Secreted protein</fullName>
    </recommendedName>
</protein>
<evidence type="ECO:0000313" key="2">
    <source>
        <dbReference type="Proteomes" id="UP001586593"/>
    </source>
</evidence>
<sequence>MSMSSSSESDDCSTTGARARFGGREMRTAGTLSAVLVFLLLAVSDDSVAWSDRSCLRSPLPSLAPPRLPGRPPPPPFSLDSRLGVLVSRDDSCCGCGCGCGCGFTSRSTDTRADWVPLSNLSGTSLAELSWIPLAGASAAATPAAALWNPALGSLLLGRRSRSPW</sequence>